<proteinExistence type="predicted"/>
<gene>
    <name evidence="1" type="ORF">GCK32_001460</name>
</gene>
<evidence type="ECO:0000313" key="2">
    <source>
        <dbReference type="Proteomes" id="UP001331761"/>
    </source>
</evidence>
<dbReference type="EMBL" id="WIXE01016508">
    <property type="protein sequence ID" value="KAK5972585.1"/>
    <property type="molecule type" value="Genomic_DNA"/>
</dbReference>
<organism evidence="1 2">
    <name type="scientific">Trichostrongylus colubriformis</name>
    <name type="common">Black scour worm</name>
    <dbReference type="NCBI Taxonomy" id="6319"/>
    <lineage>
        <taxon>Eukaryota</taxon>
        <taxon>Metazoa</taxon>
        <taxon>Ecdysozoa</taxon>
        <taxon>Nematoda</taxon>
        <taxon>Chromadorea</taxon>
        <taxon>Rhabditida</taxon>
        <taxon>Rhabditina</taxon>
        <taxon>Rhabditomorpha</taxon>
        <taxon>Strongyloidea</taxon>
        <taxon>Trichostrongylidae</taxon>
        <taxon>Trichostrongylus</taxon>
    </lineage>
</organism>
<comment type="caution">
    <text evidence="1">The sequence shown here is derived from an EMBL/GenBank/DDBJ whole genome shotgun (WGS) entry which is preliminary data.</text>
</comment>
<accession>A0AAN8F384</accession>
<reference evidence="1 2" key="1">
    <citation type="submission" date="2019-10" db="EMBL/GenBank/DDBJ databases">
        <title>Assembly and Annotation for the nematode Trichostrongylus colubriformis.</title>
        <authorList>
            <person name="Martin J."/>
        </authorList>
    </citation>
    <scope>NUCLEOTIDE SEQUENCE [LARGE SCALE GENOMIC DNA]</scope>
    <source>
        <strain evidence="1">G859</strain>
        <tissue evidence="1">Whole worm</tissue>
    </source>
</reference>
<evidence type="ECO:0000313" key="1">
    <source>
        <dbReference type="EMBL" id="KAK5972585.1"/>
    </source>
</evidence>
<sequence length="89" mass="10351">MPEEEFRPLTGYNFPFARRRSPGRSRYVSINRREPIVKSTWNPVIIRTPRSVASLLTTKLDTKYHGSLLADCPTGCRRRRSLKPPPPYH</sequence>
<dbReference type="Proteomes" id="UP001331761">
    <property type="component" value="Unassembled WGS sequence"/>
</dbReference>
<keyword evidence="2" id="KW-1185">Reference proteome</keyword>
<dbReference type="AlphaFoldDB" id="A0AAN8F384"/>
<protein>
    <submittedName>
        <fullName evidence="1">Uncharacterized protein</fullName>
    </submittedName>
</protein>
<name>A0AAN8F384_TRICO</name>